<dbReference type="SFLD" id="SFLDG01121">
    <property type="entry name" value="Diphthamide_biosynthesis"/>
    <property type="match status" value="1"/>
</dbReference>
<protein>
    <recommendedName>
        <fullName evidence="7">2-(3-amino-3-carboxypropyl)histidine synthase subunit 2</fullName>
    </recommendedName>
</protein>
<dbReference type="Proteomes" id="UP000799779">
    <property type="component" value="Unassembled WGS sequence"/>
</dbReference>
<dbReference type="Gene3D" id="3.40.50.11860">
    <property type="entry name" value="Diphthamide synthesis DPH1/DPH2 domain 3"/>
    <property type="match status" value="1"/>
</dbReference>
<keyword evidence="10" id="KW-1185">Reference proteome</keyword>
<dbReference type="SFLD" id="SFLDF00408">
    <property type="entry name" value="Diphthamide_biosynthesis_famil"/>
    <property type="match status" value="1"/>
</dbReference>
<evidence type="ECO:0000256" key="5">
    <source>
        <dbReference type="ARBA" id="ARBA00023004"/>
    </source>
</evidence>
<dbReference type="NCBIfam" id="TIGR00322">
    <property type="entry name" value="diphth2_R"/>
    <property type="match status" value="1"/>
</dbReference>
<dbReference type="FunFam" id="3.40.50.11860:FF:000001">
    <property type="entry name" value="2-(3-amino-3-carboxypropyl)histidine synthase subunit 2"/>
    <property type="match status" value="1"/>
</dbReference>
<evidence type="ECO:0000256" key="1">
    <source>
        <dbReference type="ARBA" id="ARBA00001966"/>
    </source>
</evidence>
<dbReference type="PANTHER" id="PTHR10762">
    <property type="entry name" value="DIPHTHAMIDE BIOSYNTHESIS PROTEIN"/>
    <property type="match status" value="1"/>
</dbReference>
<name>A0A6A5W7Q4_9PLEO</name>
<comment type="similarity">
    <text evidence="3 7">Belongs to the DPH1/DPH2 family. DPH2 subfamily.</text>
</comment>
<proteinExistence type="inferred from homology"/>
<comment type="pathway">
    <text evidence="2 7">Protein modification; peptidyl-diphthamide biosynthesis.</text>
</comment>
<organism evidence="9 10">
    <name type="scientific">Amniculicola lignicola CBS 123094</name>
    <dbReference type="NCBI Taxonomy" id="1392246"/>
    <lineage>
        <taxon>Eukaryota</taxon>
        <taxon>Fungi</taxon>
        <taxon>Dikarya</taxon>
        <taxon>Ascomycota</taxon>
        <taxon>Pezizomycotina</taxon>
        <taxon>Dothideomycetes</taxon>
        <taxon>Pleosporomycetidae</taxon>
        <taxon>Pleosporales</taxon>
        <taxon>Amniculicolaceae</taxon>
        <taxon>Amniculicola</taxon>
    </lineage>
</organism>
<dbReference type="AlphaFoldDB" id="A0A6A5W7Q4"/>
<dbReference type="Pfam" id="PF01866">
    <property type="entry name" value="Diphthamide_syn"/>
    <property type="match status" value="1"/>
</dbReference>
<sequence length="574" mass="62790">MTAPVLSTPDTHLFEDPTPSVDISSLPRLSDEHVHLTYEIGRTVREIREGRWKRIALQFPDQMLVDAPRVYEYLSKGLKASRKATNGTTNPPKEHKESELEEDIAAKLSGTHLAEHGDADESLFILADTSYGACCVDEVAAEHVDADVVVHYGRSCLSPPSRLPVIYVFTARPLGLDAVISAFIDTYPDKAQQIILMADIPYAHHIPALDAKLQDSGYTNIFPTEIVHNPSSLLPNRTVPASTSASNDALRDYHLFHISDPPESLLLTLSSRVSAIHIYPATPSPTIPTALLASTDATLRRRYALLTRLSTVPVFGILINTLSVKNYMHMLSHVQALISASGKKPYTFVVGKVNAAKVANFSEVGGWVVIGCWESSLIESKEFWRPIITPWELGVALQGDGERVWTGEWRADFQGILEEERVKREGAVGTKNRVDGDEKSLEGEEVGGTGEYDSEEESAPPEFDLWTGRYVSHSRPMRSSTAPQRSQREGNGGKNASAASTALTRRANGDLAQVGGVVSPGAEYLRSQRTWQGLGSDYREQQESGEVAQHAARMEEGRSGIARGYVVGDGGNVH</sequence>
<comment type="cofactor">
    <cofactor evidence="1">
        <name>[4Fe-4S] cluster</name>
        <dbReference type="ChEBI" id="CHEBI:49883"/>
    </cofactor>
</comment>
<reference evidence="9" key="1">
    <citation type="journal article" date="2020" name="Stud. Mycol.">
        <title>101 Dothideomycetes genomes: a test case for predicting lifestyles and emergence of pathogens.</title>
        <authorList>
            <person name="Haridas S."/>
            <person name="Albert R."/>
            <person name="Binder M."/>
            <person name="Bloem J."/>
            <person name="Labutti K."/>
            <person name="Salamov A."/>
            <person name="Andreopoulos B."/>
            <person name="Baker S."/>
            <person name="Barry K."/>
            <person name="Bills G."/>
            <person name="Bluhm B."/>
            <person name="Cannon C."/>
            <person name="Castanera R."/>
            <person name="Culley D."/>
            <person name="Daum C."/>
            <person name="Ezra D."/>
            <person name="Gonzalez J."/>
            <person name="Henrissat B."/>
            <person name="Kuo A."/>
            <person name="Liang C."/>
            <person name="Lipzen A."/>
            <person name="Lutzoni F."/>
            <person name="Magnuson J."/>
            <person name="Mondo S."/>
            <person name="Nolan M."/>
            <person name="Ohm R."/>
            <person name="Pangilinan J."/>
            <person name="Park H.-J."/>
            <person name="Ramirez L."/>
            <person name="Alfaro M."/>
            <person name="Sun H."/>
            <person name="Tritt A."/>
            <person name="Yoshinaga Y."/>
            <person name="Zwiers L.-H."/>
            <person name="Turgeon B."/>
            <person name="Goodwin S."/>
            <person name="Spatafora J."/>
            <person name="Crous P."/>
            <person name="Grigoriev I."/>
        </authorList>
    </citation>
    <scope>NUCLEOTIDE SEQUENCE</scope>
    <source>
        <strain evidence="9">CBS 123094</strain>
    </source>
</reference>
<keyword evidence="7" id="KW-0963">Cytoplasm</keyword>
<dbReference type="GO" id="GO:0090560">
    <property type="term" value="F:2-(3-amino-3-carboxypropyl)histidine synthase activity"/>
    <property type="evidence" value="ECO:0007669"/>
    <property type="project" value="InterPro"/>
</dbReference>
<dbReference type="Gene3D" id="3.40.50.11840">
    <property type="entry name" value="Diphthamide synthesis DPH1/DPH2 domain 1"/>
    <property type="match status" value="1"/>
</dbReference>
<dbReference type="EMBL" id="ML977614">
    <property type="protein sequence ID" value="KAF1997387.1"/>
    <property type="molecule type" value="Genomic_DNA"/>
</dbReference>
<evidence type="ECO:0000256" key="6">
    <source>
        <dbReference type="ARBA" id="ARBA00023014"/>
    </source>
</evidence>
<dbReference type="UniPathway" id="UPA00559"/>
<evidence type="ECO:0000256" key="7">
    <source>
        <dbReference type="RuleBase" id="RU364133"/>
    </source>
</evidence>
<dbReference type="OrthoDB" id="449241at2759"/>
<dbReference type="NCBIfam" id="TIGR00272">
    <property type="entry name" value="DPH2"/>
    <property type="match status" value="1"/>
</dbReference>
<dbReference type="InterPro" id="IPR016435">
    <property type="entry name" value="DPH1/DPH2"/>
</dbReference>
<evidence type="ECO:0000256" key="8">
    <source>
        <dbReference type="SAM" id="MobiDB-lite"/>
    </source>
</evidence>
<comment type="subcellular location">
    <subcellularLocation>
        <location evidence="7">Cytoplasm</location>
    </subcellularLocation>
</comment>
<evidence type="ECO:0000313" key="10">
    <source>
        <dbReference type="Proteomes" id="UP000799779"/>
    </source>
</evidence>
<evidence type="ECO:0000256" key="2">
    <source>
        <dbReference type="ARBA" id="ARBA00005156"/>
    </source>
</evidence>
<keyword evidence="4 7" id="KW-0479">Metal-binding</keyword>
<accession>A0A6A5W7Q4</accession>
<comment type="function">
    <text evidence="7">Required for the first step of diphthamide biosynthesis, a post-translational modification of histidine which occurs in elongation factor 2. DPH1 and DPH2 transfer a 3-amino-3-carboxypropyl (ACP) group from S-adenosyl-L-methionine (SAM) to a histidine residue, the reaction is assisted by a reduction system comprising DPH3 and a NADH-dependent reductase. Facilitates the reduction of the catalytic iron-sulfur cluster found in the DPH1 subunit.</text>
</comment>
<evidence type="ECO:0000313" key="9">
    <source>
        <dbReference type="EMBL" id="KAF1997387.1"/>
    </source>
</evidence>
<evidence type="ECO:0000256" key="4">
    <source>
        <dbReference type="ARBA" id="ARBA00022723"/>
    </source>
</evidence>
<dbReference type="GO" id="GO:0051536">
    <property type="term" value="F:iron-sulfur cluster binding"/>
    <property type="evidence" value="ECO:0007669"/>
    <property type="project" value="UniProtKB-KW"/>
</dbReference>
<dbReference type="GO" id="GO:0046872">
    <property type="term" value="F:metal ion binding"/>
    <property type="evidence" value="ECO:0007669"/>
    <property type="project" value="UniProtKB-KW"/>
</dbReference>
<keyword evidence="5 7" id="KW-0408">Iron</keyword>
<dbReference type="SFLD" id="SFLDS00032">
    <property type="entry name" value="Radical_SAM_3-amino-3-carboxyp"/>
    <property type="match status" value="1"/>
</dbReference>
<keyword evidence="6 7" id="KW-0411">Iron-sulfur</keyword>
<dbReference type="InterPro" id="IPR042265">
    <property type="entry name" value="DPH1/DPH2_3"/>
</dbReference>
<dbReference type="InterPro" id="IPR042263">
    <property type="entry name" value="DPH1/DPH2_1"/>
</dbReference>
<dbReference type="GO" id="GO:0005737">
    <property type="term" value="C:cytoplasm"/>
    <property type="evidence" value="ECO:0007669"/>
    <property type="project" value="UniProtKB-SubCell"/>
</dbReference>
<dbReference type="GO" id="GO:0017183">
    <property type="term" value="P:protein histidyl modification to diphthamide"/>
    <property type="evidence" value="ECO:0007669"/>
    <property type="project" value="UniProtKB-UniPathway"/>
</dbReference>
<dbReference type="InterPro" id="IPR010014">
    <property type="entry name" value="DHP2"/>
</dbReference>
<feature type="region of interest" description="Disordered" evidence="8">
    <location>
        <begin position="428"/>
        <end position="498"/>
    </location>
</feature>
<dbReference type="PANTHER" id="PTHR10762:SF2">
    <property type="entry name" value="2-(3-AMINO-3-CARBOXYPROPYL)HISTIDINE SYNTHASE SUBUNIT 2"/>
    <property type="match status" value="1"/>
</dbReference>
<feature type="compositionally biased region" description="Basic and acidic residues" evidence="8">
    <location>
        <begin position="428"/>
        <end position="442"/>
    </location>
</feature>
<evidence type="ECO:0000256" key="3">
    <source>
        <dbReference type="ARBA" id="ARBA00006179"/>
    </source>
</evidence>
<gene>
    <name evidence="9" type="ORF">P154DRAFT_441283</name>
</gene>